<dbReference type="InterPro" id="IPR036116">
    <property type="entry name" value="FN3_sf"/>
</dbReference>
<organism evidence="1 2">
    <name type="scientific">Corallococcus terminator</name>
    <dbReference type="NCBI Taxonomy" id="2316733"/>
    <lineage>
        <taxon>Bacteria</taxon>
        <taxon>Pseudomonadati</taxon>
        <taxon>Myxococcota</taxon>
        <taxon>Myxococcia</taxon>
        <taxon>Myxococcales</taxon>
        <taxon>Cystobacterineae</taxon>
        <taxon>Myxococcaceae</taxon>
        <taxon>Corallococcus</taxon>
    </lineage>
</organism>
<name>A0A3A8IZ91_9BACT</name>
<dbReference type="EMBL" id="RAVZ01000141">
    <property type="protein sequence ID" value="RKG85080.1"/>
    <property type="molecule type" value="Genomic_DNA"/>
</dbReference>
<dbReference type="Proteomes" id="UP000268094">
    <property type="component" value="Unassembled WGS sequence"/>
</dbReference>
<reference evidence="2" key="1">
    <citation type="submission" date="2018-09" db="EMBL/GenBank/DDBJ databases">
        <authorList>
            <person name="Livingstone P.G."/>
            <person name="Whitworth D.E."/>
        </authorList>
    </citation>
    <scope>NUCLEOTIDE SEQUENCE [LARGE SCALE GENOMIC DNA]</scope>
    <source>
        <strain evidence="2">CA054A</strain>
    </source>
</reference>
<sequence>MEWNIKVINIPPIAAPAYSPAALAWNSTVTLSANGKDQDNPYSQDTNKYRWAVVSRPPNAVASLVNGDRANATIAFNDERNLGLWVFKLEMDDNEGQIVVNNNAIQFTVPNAEPNFTISGAQQVPVKHPIQLGSSKLTDDDGGDLTFTWDILKSPLRSPVRPRNGYATTPSINIPTTQADVGEWIFRLSAKDNEDAVVAMTVTVLVVDSLPRIAFSGASRVTVGQSLLVETTVLTDDDGGNLSFRWEAVQQPGASGPALPSVLSTTSMVSTGALWVPGTWIVRLTAMDDEENSVQSEFKVLVDAEPYVSVTGFNGEEYEGVQLVTHVGGTFPILYGLAEDPDSTCLGLAHRCHRTDGRTVSLSPGIVSYKWYITDLPLEANSYGPPGVTYYWGPVSDTFNGVTDDAPTLNMMFEYLPEGSWTFDFCATDGEGNQTCASTQVLVQQAPVPPETSILSDLSYVGQVVTTSLEGVLPRELSFTGHATDWDNGFSYYQGHTSPTEQLAPWTGIVSHRWSAIPPSPDCPVPALGTGTTLTLYPAGTVLAPACLGRWRIRFTATDDDTLPLSSTAEYVFTLKNCSSKVCIDTPRSAMPAVLSSGGQGILIGYHVDAALYDELIFGLGVSIRLEVIKIGDALPLYTSTSGNLNQSGRGRMLLAYWPGTTQVGAPVPEGQVFSFRLTLLDAAGNGLESQLEYGAIRSEPMKIVFNEPPTRYLAQHASGSVSFTLSGAQGAVDSFRATIRDSAGRAVKTIYLISSATSVAVSGLSPAGHYTLEIAAVRGGISYTLSTQKLTVYQYQLQLGSQTPQFVVVNNDDDNFNGVMDSEEAQPAGDDELAEIKLVMNPPVPGTLSLEHTLEPDAIRFWTTLSKTQAFAIPSTLALPAESAPPSLFMEALRVGSGELRLQFTTTEGITLPTSTLKVETHKMEIVQDSDDDQVVEEDDATLSFLRAGRWDNAYDGTLNVLNGADPNHFVARDPSRFYLRARGPRFATNASTAETLGFLFNSARGSTQYEGVQVPLVETGSGTSVLVSRSLMMTGFDIEGIPRADTDDGFATHDGVSQVVADNAPGDRTFRSSIHGNVSFQPLLAGFNQKWRMPVCGPSRRKMEMRILVFLEPFQDIGVDPDGNPATNDQFGRLNATFDYVDVNQNGSHDLGEPSEPYVDLSEGATTARTGTHSATLSGRGPITSTTNVFQDVRQTNTLWSPACLEATVPGQVQFVDAPTYNFTNILADGVITNAEFGAIYEKFGDTMTEDIVDVFYGTRIEVHRADGTVVPAGGHAFPPLYQTARVPHGEKLFVLIQSDLPTWPVLAHELAHILTNTADSPGSPAFFYPTVEGHSFTQINSGRRMPLWVETESRMTRAAGDMLGHGNRVLKTY</sequence>
<evidence type="ECO:0000313" key="1">
    <source>
        <dbReference type="EMBL" id="RKG85080.1"/>
    </source>
</evidence>
<dbReference type="SUPFAM" id="SSF49265">
    <property type="entry name" value="Fibronectin type III"/>
    <property type="match status" value="1"/>
</dbReference>
<evidence type="ECO:0000313" key="2">
    <source>
        <dbReference type="Proteomes" id="UP000268094"/>
    </source>
</evidence>
<dbReference type="InterPro" id="IPR013783">
    <property type="entry name" value="Ig-like_fold"/>
</dbReference>
<dbReference type="Gene3D" id="2.60.40.10">
    <property type="entry name" value="Immunoglobulins"/>
    <property type="match status" value="3"/>
</dbReference>
<accession>A0A3A8IZ91</accession>
<protein>
    <submittedName>
        <fullName evidence="1">Uncharacterized protein</fullName>
    </submittedName>
</protein>
<gene>
    <name evidence="1" type="ORF">D7V88_20625</name>
</gene>
<comment type="caution">
    <text evidence="1">The sequence shown here is derived from an EMBL/GenBank/DDBJ whole genome shotgun (WGS) entry which is preliminary data.</text>
</comment>
<proteinExistence type="predicted"/>
<keyword evidence="2" id="KW-1185">Reference proteome</keyword>